<keyword evidence="4 5" id="KW-0472">Membrane</keyword>
<dbReference type="AlphaFoldDB" id="A0A5N5T0W0"/>
<proteinExistence type="predicted"/>
<reference evidence="6 7" key="1">
    <citation type="journal article" date="2019" name="PLoS Biol.">
        <title>Sex chromosomes control vertical transmission of feminizing Wolbachia symbionts in an isopod.</title>
        <authorList>
            <person name="Becking T."/>
            <person name="Chebbi M.A."/>
            <person name="Giraud I."/>
            <person name="Moumen B."/>
            <person name="Laverre T."/>
            <person name="Caubet Y."/>
            <person name="Peccoud J."/>
            <person name="Gilbert C."/>
            <person name="Cordaux R."/>
        </authorList>
    </citation>
    <scope>NUCLEOTIDE SEQUENCE [LARGE SCALE GENOMIC DNA]</scope>
    <source>
        <strain evidence="6">ANa2</strain>
        <tissue evidence="6">Whole body excluding digestive tract and cuticle</tissue>
    </source>
</reference>
<evidence type="ECO:0000256" key="3">
    <source>
        <dbReference type="ARBA" id="ARBA00022989"/>
    </source>
</evidence>
<comment type="caution">
    <text evidence="6">The sequence shown here is derived from an EMBL/GenBank/DDBJ whole genome shotgun (WGS) entry which is preliminary data.</text>
</comment>
<keyword evidence="7" id="KW-1185">Reference proteome</keyword>
<protein>
    <submittedName>
        <fullName evidence="6">Uncharacterized protein</fullName>
    </submittedName>
</protein>
<accession>A0A5N5T0W0</accession>
<dbReference type="PANTHER" id="PTHR10924:SF27">
    <property type="entry name" value="SOLUTE CARRIER FAMILY 49 MEMBER 4"/>
    <property type="match status" value="1"/>
</dbReference>
<dbReference type="EMBL" id="SEYY01015964">
    <property type="protein sequence ID" value="KAB7499942.1"/>
    <property type="molecule type" value="Genomic_DNA"/>
</dbReference>
<dbReference type="Proteomes" id="UP000326759">
    <property type="component" value="Unassembled WGS sequence"/>
</dbReference>
<keyword evidence="2 5" id="KW-0812">Transmembrane</keyword>
<evidence type="ECO:0000313" key="6">
    <source>
        <dbReference type="EMBL" id="KAB7499942.1"/>
    </source>
</evidence>
<gene>
    <name evidence="6" type="ORF">Anas_01761</name>
</gene>
<dbReference type="InterPro" id="IPR049680">
    <property type="entry name" value="FLVCR1-2_SLC49-like"/>
</dbReference>
<comment type="subcellular location">
    <subcellularLocation>
        <location evidence="1">Membrane</location>
        <topology evidence="1">Multi-pass membrane protein</topology>
    </subcellularLocation>
</comment>
<feature type="transmembrane region" description="Helical" evidence="5">
    <location>
        <begin position="57"/>
        <end position="79"/>
    </location>
</feature>
<name>A0A5N5T0W0_9CRUS</name>
<sequence length="154" mass="17086">MGVYTFSFGIPVVWTSIMNFSLQCINIKQDEAMWIAITAALLSGLTSFLVARMTDILYVQVYIAIGGGYAFQFASVPLLIELGVELAYPCLEAVVGASYTASFNLLSLLFLLLFIIKTECYYWAGYVLVCCTSLTTIPLFFVKEKHKRSSIDGK</sequence>
<evidence type="ECO:0000256" key="2">
    <source>
        <dbReference type="ARBA" id="ARBA00022692"/>
    </source>
</evidence>
<evidence type="ECO:0000256" key="4">
    <source>
        <dbReference type="ARBA" id="ARBA00023136"/>
    </source>
</evidence>
<feature type="transmembrane region" description="Helical" evidence="5">
    <location>
        <begin position="91"/>
        <end position="116"/>
    </location>
</feature>
<keyword evidence="3 5" id="KW-1133">Transmembrane helix</keyword>
<feature type="transmembrane region" description="Helical" evidence="5">
    <location>
        <begin position="32"/>
        <end position="51"/>
    </location>
</feature>
<evidence type="ECO:0000313" key="7">
    <source>
        <dbReference type="Proteomes" id="UP000326759"/>
    </source>
</evidence>
<dbReference type="GO" id="GO:0016020">
    <property type="term" value="C:membrane"/>
    <property type="evidence" value="ECO:0007669"/>
    <property type="project" value="UniProtKB-SubCell"/>
</dbReference>
<dbReference type="PANTHER" id="PTHR10924">
    <property type="entry name" value="MAJOR FACILITATOR SUPERFAMILY PROTEIN-RELATED"/>
    <property type="match status" value="1"/>
</dbReference>
<feature type="transmembrane region" description="Helical" evidence="5">
    <location>
        <begin position="6"/>
        <end position="25"/>
    </location>
</feature>
<dbReference type="OrthoDB" id="6380121at2759"/>
<organism evidence="6 7">
    <name type="scientific">Armadillidium nasatum</name>
    <dbReference type="NCBI Taxonomy" id="96803"/>
    <lineage>
        <taxon>Eukaryota</taxon>
        <taxon>Metazoa</taxon>
        <taxon>Ecdysozoa</taxon>
        <taxon>Arthropoda</taxon>
        <taxon>Crustacea</taxon>
        <taxon>Multicrustacea</taxon>
        <taxon>Malacostraca</taxon>
        <taxon>Eumalacostraca</taxon>
        <taxon>Peracarida</taxon>
        <taxon>Isopoda</taxon>
        <taxon>Oniscidea</taxon>
        <taxon>Crinocheta</taxon>
        <taxon>Armadillidiidae</taxon>
        <taxon>Armadillidium</taxon>
    </lineage>
</organism>
<feature type="transmembrane region" description="Helical" evidence="5">
    <location>
        <begin position="122"/>
        <end position="142"/>
    </location>
</feature>
<evidence type="ECO:0000256" key="5">
    <source>
        <dbReference type="SAM" id="Phobius"/>
    </source>
</evidence>
<evidence type="ECO:0000256" key="1">
    <source>
        <dbReference type="ARBA" id="ARBA00004141"/>
    </source>
</evidence>